<accession>A0AAD7MM28</accession>
<sequence>MCAKRLWYPLQRIQVVLMGSARDPRKRKDYIITQPAGYQARYQYQTLSCEPRDNQICLMGPVKQRRASMWRARVAVSDYGTRCRAGLQTECTLGHGRREETGRAREDTVVRRAGSCRRRGCGDGSRTREVAELVLERSG</sequence>
<dbReference type="AlphaFoldDB" id="A0AAD7MM28"/>
<proteinExistence type="predicted"/>
<keyword evidence="2" id="KW-1185">Reference proteome</keyword>
<organism evidence="1 2">
    <name type="scientific">Mycena maculata</name>
    <dbReference type="NCBI Taxonomy" id="230809"/>
    <lineage>
        <taxon>Eukaryota</taxon>
        <taxon>Fungi</taxon>
        <taxon>Dikarya</taxon>
        <taxon>Basidiomycota</taxon>
        <taxon>Agaricomycotina</taxon>
        <taxon>Agaricomycetes</taxon>
        <taxon>Agaricomycetidae</taxon>
        <taxon>Agaricales</taxon>
        <taxon>Marasmiineae</taxon>
        <taxon>Mycenaceae</taxon>
        <taxon>Mycena</taxon>
    </lineage>
</organism>
<dbReference type="EMBL" id="JARJLG010000247">
    <property type="protein sequence ID" value="KAJ7723455.1"/>
    <property type="molecule type" value="Genomic_DNA"/>
</dbReference>
<evidence type="ECO:0000313" key="2">
    <source>
        <dbReference type="Proteomes" id="UP001215280"/>
    </source>
</evidence>
<name>A0AAD7MM28_9AGAR</name>
<comment type="caution">
    <text evidence="1">The sequence shown here is derived from an EMBL/GenBank/DDBJ whole genome shotgun (WGS) entry which is preliminary data.</text>
</comment>
<dbReference type="Proteomes" id="UP001215280">
    <property type="component" value="Unassembled WGS sequence"/>
</dbReference>
<reference evidence="1" key="1">
    <citation type="submission" date="2023-03" db="EMBL/GenBank/DDBJ databases">
        <title>Massive genome expansion in bonnet fungi (Mycena s.s.) driven by repeated elements and novel gene families across ecological guilds.</title>
        <authorList>
            <consortium name="Lawrence Berkeley National Laboratory"/>
            <person name="Harder C.B."/>
            <person name="Miyauchi S."/>
            <person name="Viragh M."/>
            <person name="Kuo A."/>
            <person name="Thoen E."/>
            <person name="Andreopoulos B."/>
            <person name="Lu D."/>
            <person name="Skrede I."/>
            <person name="Drula E."/>
            <person name="Henrissat B."/>
            <person name="Morin E."/>
            <person name="Kohler A."/>
            <person name="Barry K."/>
            <person name="LaButti K."/>
            <person name="Morin E."/>
            <person name="Salamov A."/>
            <person name="Lipzen A."/>
            <person name="Mereny Z."/>
            <person name="Hegedus B."/>
            <person name="Baldrian P."/>
            <person name="Stursova M."/>
            <person name="Weitz H."/>
            <person name="Taylor A."/>
            <person name="Grigoriev I.V."/>
            <person name="Nagy L.G."/>
            <person name="Martin F."/>
            <person name="Kauserud H."/>
        </authorList>
    </citation>
    <scope>NUCLEOTIDE SEQUENCE</scope>
    <source>
        <strain evidence="1">CBHHK188m</strain>
    </source>
</reference>
<gene>
    <name evidence="1" type="ORF">DFH07DRAFT_783572</name>
</gene>
<evidence type="ECO:0000313" key="1">
    <source>
        <dbReference type="EMBL" id="KAJ7723455.1"/>
    </source>
</evidence>
<protein>
    <submittedName>
        <fullName evidence="1">Uncharacterized protein</fullName>
    </submittedName>
</protein>